<dbReference type="GO" id="GO:0015935">
    <property type="term" value="C:small ribosomal subunit"/>
    <property type="evidence" value="ECO:0007669"/>
    <property type="project" value="InterPro"/>
</dbReference>
<comment type="function">
    <text evidence="7">One of the primary rRNA binding proteins, it binds directly to 16S rRNA where it nucleates assembly of the body of the 30S subunit.</text>
</comment>
<dbReference type="GO" id="GO:0003735">
    <property type="term" value="F:structural constituent of ribosome"/>
    <property type="evidence" value="ECO:0007669"/>
    <property type="project" value="InterPro"/>
</dbReference>
<dbReference type="eggNOG" id="COG0522">
    <property type="taxonomic scope" value="Bacteria"/>
</dbReference>
<proteinExistence type="inferred from homology"/>
<sequence>MKYTGSIFKRSRRLGFSLLENNKEFSKGKKRKTIPGQHGNRFRSSTMSGYAQQLQEKQRMQYMYGITDKQFRRLFRLVLKQRGNLAVNLFRVLESRLDNIVYRMGFAPTRRSARQLVNHGHVLLNDRTVDTPSIILNPGDKVRLKAKTIKIPIVKAASESGVVSPFVETNNKTFEGTYVRFPERSELPAGINESYVVEWYKRLVK</sequence>
<dbReference type="PaxDb" id="722438-MPNE_0519"/>
<evidence type="ECO:0000256" key="6">
    <source>
        <dbReference type="ARBA" id="ARBA00035254"/>
    </source>
</evidence>
<dbReference type="PROSITE" id="PS00632">
    <property type="entry name" value="RIBOSOMAL_S4"/>
    <property type="match status" value="1"/>
</dbReference>
<dbReference type="SUPFAM" id="SSF55174">
    <property type="entry name" value="Alpha-L RNA-binding motif"/>
    <property type="match status" value="1"/>
</dbReference>
<dbReference type="Pfam" id="PF00163">
    <property type="entry name" value="Ribosomal_S4"/>
    <property type="match status" value="1"/>
</dbReference>
<evidence type="ECO:0000256" key="3">
    <source>
        <dbReference type="ARBA" id="ARBA00022884"/>
    </source>
</evidence>
<evidence type="ECO:0000313" key="12">
    <source>
        <dbReference type="Proteomes" id="UP000007756"/>
    </source>
</evidence>
<dbReference type="AlphaFoldDB" id="A0A0H3DQ07"/>
<protein>
    <recommendedName>
        <fullName evidence="6 7">Small ribosomal subunit protein uS4</fullName>
    </recommendedName>
</protein>
<dbReference type="RefSeq" id="WP_010874802.1">
    <property type="nucleotide sequence ID" value="NZ_CP010546.1"/>
</dbReference>
<dbReference type="STRING" id="722438.F539_02500"/>
<dbReference type="SMART" id="SM01390">
    <property type="entry name" value="Ribosomal_S4"/>
    <property type="match status" value="1"/>
</dbReference>
<name>A0A0H3DQ07_MYCPB</name>
<dbReference type="Pfam" id="PF01479">
    <property type="entry name" value="S4"/>
    <property type="match status" value="1"/>
</dbReference>
<dbReference type="InterPro" id="IPR036986">
    <property type="entry name" value="S4_RNA-bd_sf"/>
</dbReference>
<dbReference type="InterPro" id="IPR018079">
    <property type="entry name" value="Ribosomal_uS4_CS"/>
</dbReference>
<dbReference type="PANTHER" id="PTHR11831">
    <property type="entry name" value="30S 40S RIBOSOMAL PROTEIN"/>
    <property type="match status" value="1"/>
</dbReference>
<evidence type="ECO:0000259" key="9">
    <source>
        <dbReference type="SMART" id="SM00363"/>
    </source>
</evidence>
<comment type="similarity">
    <text evidence="1 7 8">Belongs to the universal ribosomal protein uS4 family.</text>
</comment>
<dbReference type="InterPro" id="IPR002942">
    <property type="entry name" value="S4_RNA-bd"/>
</dbReference>
<reference evidence="11 12" key="1">
    <citation type="journal article" date="2010" name="Appl. Environ. Microbiol.">
        <title>Targeted chromosomal knockouts in Mycoplasma pneumoniae.</title>
        <authorList>
            <person name="Krishnakumar R."/>
            <person name="Assad-Garcia N."/>
            <person name="Benders G.A."/>
            <person name="Phan Q."/>
            <person name="Montague M.G."/>
            <person name="Glass J.I."/>
        </authorList>
    </citation>
    <scope>NUCLEOTIDE SEQUENCE [LARGE SCALE GENOMIC DNA]</scope>
    <source>
        <strain evidence="12">ATCC 15531 / DSM 22911 / NBRC 14401 / NCTC 10119 / FH</strain>
    </source>
</reference>
<evidence type="ECO:0000313" key="11">
    <source>
        <dbReference type="EMBL" id="ADK87239.1"/>
    </source>
</evidence>
<comment type="subunit">
    <text evidence="7">Part of the 30S ribosomal subunit. Contacts protein S5. The interaction surface between S4 and S5 is involved in control of translational fidelity.</text>
</comment>
<dbReference type="CDD" id="cd00165">
    <property type="entry name" value="S4"/>
    <property type="match status" value="1"/>
</dbReference>
<dbReference type="GO" id="GO:0019843">
    <property type="term" value="F:rRNA binding"/>
    <property type="evidence" value="ECO:0007669"/>
    <property type="project" value="UniProtKB-UniRule"/>
</dbReference>
<keyword evidence="4 7" id="KW-0689">Ribosomal protein</keyword>
<dbReference type="KEGG" id="mpj:MPNE_0519"/>
<dbReference type="Gene3D" id="1.10.1050.10">
    <property type="entry name" value="Ribosomal Protein S4 Delta 41, Chain A, domain 1"/>
    <property type="match status" value="1"/>
</dbReference>
<dbReference type="HAMAP" id="MF_01306_B">
    <property type="entry name" value="Ribosomal_uS4_B"/>
    <property type="match status" value="1"/>
</dbReference>
<dbReference type="SMART" id="SM00363">
    <property type="entry name" value="S4"/>
    <property type="match status" value="1"/>
</dbReference>
<dbReference type="SMR" id="A0A0H3DQ07"/>
<dbReference type="GO" id="GO:0006412">
    <property type="term" value="P:translation"/>
    <property type="evidence" value="ECO:0007669"/>
    <property type="project" value="UniProtKB-UniRule"/>
</dbReference>
<dbReference type="PROSITE" id="PS50889">
    <property type="entry name" value="S4"/>
    <property type="match status" value="1"/>
</dbReference>
<dbReference type="Gene3D" id="3.10.290.10">
    <property type="entry name" value="RNA-binding S4 domain"/>
    <property type="match status" value="1"/>
</dbReference>
<keyword evidence="2 7" id="KW-0699">rRNA-binding</keyword>
<dbReference type="FunFam" id="3.10.290.10:FF:000001">
    <property type="entry name" value="30S ribosomal protein S4"/>
    <property type="match status" value="1"/>
</dbReference>
<evidence type="ECO:0000259" key="10">
    <source>
        <dbReference type="SMART" id="SM01390"/>
    </source>
</evidence>
<evidence type="ECO:0000256" key="5">
    <source>
        <dbReference type="ARBA" id="ARBA00023274"/>
    </source>
</evidence>
<feature type="domain" description="Small ribosomal subunit protein uS4 N-terminal" evidence="10">
    <location>
        <begin position="2"/>
        <end position="94"/>
    </location>
</feature>
<dbReference type="NCBIfam" id="NF003717">
    <property type="entry name" value="PRK05327.1"/>
    <property type="match status" value="1"/>
</dbReference>
<dbReference type="GO" id="GO:0042274">
    <property type="term" value="P:ribosomal small subunit biogenesis"/>
    <property type="evidence" value="ECO:0007669"/>
    <property type="project" value="TreeGrafter"/>
</dbReference>
<dbReference type="PANTHER" id="PTHR11831:SF4">
    <property type="entry name" value="SMALL RIBOSOMAL SUBUNIT PROTEIN US4M"/>
    <property type="match status" value="1"/>
</dbReference>
<comment type="function">
    <text evidence="7">With S5 and S12 plays an important role in translational accuracy.</text>
</comment>
<dbReference type="NCBIfam" id="TIGR01017">
    <property type="entry name" value="rpsD_bact"/>
    <property type="match status" value="1"/>
</dbReference>
<dbReference type="InterPro" id="IPR001912">
    <property type="entry name" value="Ribosomal_uS4_N"/>
</dbReference>
<gene>
    <name evidence="7 11" type="primary">rpsD</name>
    <name evidence="11" type="ordered locus">MPNE_0519</name>
</gene>
<evidence type="ECO:0000256" key="7">
    <source>
        <dbReference type="HAMAP-Rule" id="MF_01306"/>
    </source>
</evidence>
<accession>A0A0H3DQ07</accession>
<evidence type="ECO:0000256" key="2">
    <source>
        <dbReference type="ARBA" id="ARBA00022730"/>
    </source>
</evidence>
<keyword evidence="5 7" id="KW-0687">Ribonucleoprotein</keyword>
<dbReference type="PATRIC" id="fig|722438.3.peg.501"/>
<dbReference type="GeneID" id="66608889"/>
<dbReference type="Proteomes" id="UP000007756">
    <property type="component" value="Chromosome"/>
</dbReference>
<dbReference type="InterPro" id="IPR022801">
    <property type="entry name" value="Ribosomal_uS4"/>
</dbReference>
<dbReference type="InterPro" id="IPR005709">
    <property type="entry name" value="Ribosomal_uS4_bac-type"/>
</dbReference>
<evidence type="ECO:0000256" key="1">
    <source>
        <dbReference type="ARBA" id="ARBA00007465"/>
    </source>
</evidence>
<dbReference type="EMBL" id="CP002077">
    <property type="protein sequence ID" value="ADK87239.1"/>
    <property type="molecule type" value="Genomic_DNA"/>
</dbReference>
<evidence type="ECO:0000256" key="8">
    <source>
        <dbReference type="RuleBase" id="RU003699"/>
    </source>
</evidence>
<evidence type="ECO:0000256" key="4">
    <source>
        <dbReference type="ARBA" id="ARBA00022980"/>
    </source>
</evidence>
<keyword evidence="3 7" id="KW-0694">RNA-binding</keyword>
<feature type="domain" description="RNA-binding S4" evidence="9">
    <location>
        <begin position="95"/>
        <end position="159"/>
    </location>
</feature>
<organism evidence="11 12">
    <name type="scientific">Mycoplasmoides pneumoniae (strain ATCC 15531 / DSM 23978 / CIP 103766 / NBRC 14401 / NCTC 10119 / FH)</name>
    <name type="common">Mycoplasma pneumoniae</name>
    <dbReference type="NCBI Taxonomy" id="722438"/>
    <lineage>
        <taxon>Bacteria</taxon>
        <taxon>Bacillati</taxon>
        <taxon>Mycoplasmatota</taxon>
        <taxon>Mycoplasmoidales</taxon>
        <taxon>Mycoplasmoidaceae</taxon>
        <taxon>Mycoplasmoides</taxon>
    </lineage>
</organism>
<dbReference type="HOGENOM" id="CLU_092403_0_1_14"/>